<dbReference type="EMBL" id="AGWY01000005">
    <property type="protein sequence ID" value="EKS39924.1"/>
    <property type="molecule type" value="Genomic_DNA"/>
</dbReference>
<organism evidence="2 3">
    <name type="scientific">Afipia clevelandensis ATCC 49720</name>
    <dbReference type="NCBI Taxonomy" id="883079"/>
    <lineage>
        <taxon>Bacteria</taxon>
        <taxon>Pseudomonadati</taxon>
        <taxon>Pseudomonadota</taxon>
        <taxon>Alphaproteobacteria</taxon>
        <taxon>Hyphomicrobiales</taxon>
        <taxon>Nitrobacteraceae</taxon>
        <taxon>Afipia</taxon>
    </lineage>
</organism>
<accession>K8PGM4</accession>
<evidence type="ECO:0000256" key="1">
    <source>
        <dbReference type="SAM" id="MobiDB-lite"/>
    </source>
</evidence>
<dbReference type="Proteomes" id="UP000001095">
    <property type="component" value="Unassembled WGS sequence"/>
</dbReference>
<evidence type="ECO:0000313" key="2">
    <source>
        <dbReference type="EMBL" id="EKS39924.1"/>
    </source>
</evidence>
<dbReference type="RefSeq" id="WP_002711802.1">
    <property type="nucleotide sequence ID" value="NZ_KB375281.1"/>
</dbReference>
<feature type="region of interest" description="Disordered" evidence="1">
    <location>
        <begin position="48"/>
        <end position="70"/>
    </location>
</feature>
<comment type="caution">
    <text evidence="2">The sequence shown here is derived from an EMBL/GenBank/DDBJ whole genome shotgun (WGS) entry which is preliminary data.</text>
</comment>
<evidence type="ECO:0000313" key="3">
    <source>
        <dbReference type="Proteomes" id="UP000001095"/>
    </source>
</evidence>
<protein>
    <submittedName>
        <fullName evidence="2">Uncharacterized protein</fullName>
    </submittedName>
</protein>
<reference evidence="2 3" key="1">
    <citation type="submission" date="2012-04" db="EMBL/GenBank/DDBJ databases">
        <title>The Genome Sequence of Afipia clevelandensis ATCC 49720.</title>
        <authorList>
            <consortium name="The Broad Institute Genome Sequencing Platform"/>
            <person name="Earl A."/>
            <person name="Ward D."/>
            <person name="Feldgarden M."/>
            <person name="Gevers D."/>
            <person name="Huys G."/>
            <person name="Walker B."/>
            <person name="Young S.K."/>
            <person name="Zeng Q."/>
            <person name="Gargeya S."/>
            <person name="Fitzgerald M."/>
            <person name="Haas B."/>
            <person name="Abouelleil A."/>
            <person name="Alvarado L."/>
            <person name="Arachchi H.M."/>
            <person name="Berlin A."/>
            <person name="Chapman S.B."/>
            <person name="Goldberg J."/>
            <person name="Griggs A."/>
            <person name="Gujja S."/>
            <person name="Hansen M."/>
            <person name="Howarth C."/>
            <person name="Imamovic A."/>
            <person name="Larimer J."/>
            <person name="McCowen C."/>
            <person name="Montmayeur A."/>
            <person name="Murphy C."/>
            <person name="Neiman D."/>
            <person name="Pearson M."/>
            <person name="Priest M."/>
            <person name="Roberts A."/>
            <person name="Saif S."/>
            <person name="Shea T."/>
            <person name="Sisk P."/>
            <person name="Sykes S."/>
            <person name="Wortman J."/>
            <person name="Nusbaum C."/>
            <person name="Birren B."/>
        </authorList>
    </citation>
    <scope>NUCLEOTIDE SEQUENCE [LARGE SCALE GENOMIC DNA]</scope>
    <source>
        <strain evidence="2 3">ATCC 49720</strain>
    </source>
</reference>
<dbReference type="HOGENOM" id="CLU_190685_1_0_5"/>
<gene>
    <name evidence="2" type="ORF">HMPREF9696_00936</name>
</gene>
<dbReference type="AlphaFoldDB" id="K8PGM4"/>
<dbReference type="OrthoDB" id="8128823at2"/>
<proteinExistence type="predicted"/>
<name>K8PGM4_9BRAD</name>
<sequence>MPRKTITQSWLQQAEALEREAETLPVGRARDALLKKARQLRTASEMDRWISSPGLKPPDDLRNLAGDNDA</sequence>
<keyword evidence="3" id="KW-1185">Reference proteome</keyword>